<evidence type="ECO:0000259" key="1">
    <source>
        <dbReference type="Pfam" id="PF01609"/>
    </source>
</evidence>
<gene>
    <name evidence="2" type="ORF">D3C57_131340</name>
</gene>
<sequence>MLPRRWLVERTFAWLMRSCRVARDYEGRTDSAEAMIWRSMSMVMSRRLARQRR</sequence>
<dbReference type="GO" id="GO:0006313">
    <property type="term" value="P:DNA transposition"/>
    <property type="evidence" value="ECO:0007669"/>
    <property type="project" value="InterPro"/>
</dbReference>
<dbReference type="AlphaFoldDB" id="A0A3L8R4J0"/>
<dbReference type="GO" id="GO:0004803">
    <property type="term" value="F:transposase activity"/>
    <property type="evidence" value="ECO:0007669"/>
    <property type="project" value="InterPro"/>
</dbReference>
<dbReference type="Proteomes" id="UP000281594">
    <property type="component" value="Unassembled WGS sequence"/>
</dbReference>
<evidence type="ECO:0000313" key="3">
    <source>
        <dbReference type="Proteomes" id="UP000281594"/>
    </source>
</evidence>
<proteinExistence type="predicted"/>
<accession>A0A3L8R4J0</accession>
<dbReference type="PANTHER" id="PTHR30007">
    <property type="entry name" value="PHP DOMAIN PROTEIN"/>
    <property type="match status" value="1"/>
</dbReference>
<dbReference type="GO" id="GO:0003677">
    <property type="term" value="F:DNA binding"/>
    <property type="evidence" value="ECO:0007669"/>
    <property type="project" value="InterPro"/>
</dbReference>
<name>A0A3L8R4J0_STRRN</name>
<dbReference type="PANTHER" id="PTHR30007:SF0">
    <property type="entry name" value="TRANSPOSASE"/>
    <property type="match status" value="1"/>
</dbReference>
<organism evidence="2 3">
    <name type="scientific">Streptomyces rapamycinicus (strain ATCC 29253 / DSM 41530 / NRRL 5491 / AYB-994)</name>
    <name type="common">Streptomyces hygroscopicus (strain ATCC 29253)</name>
    <dbReference type="NCBI Taxonomy" id="1343740"/>
    <lineage>
        <taxon>Bacteria</taxon>
        <taxon>Bacillati</taxon>
        <taxon>Actinomycetota</taxon>
        <taxon>Actinomycetes</taxon>
        <taxon>Kitasatosporales</taxon>
        <taxon>Streptomycetaceae</taxon>
        <taxon>Streptomyces</taxon>
        <taxon>Streptomyces violaceusniger group</taxon>
    </lineage>
</organism>
<dbReference type="STRING" id="1343740.M271_12260"/>
<dbReference type="EMBL" id="QYCY01000002">
    <property type="protein sequence ID" value="RLV73812.1"/>
    <property type="molecule type" value="Genomic_DNA"/>
</dbReference>
<feature type="domain" description="Transposase IS4-like" evidence="1">
    <location>
        <begin position="2"/>
        <end position="42"/>
    </location>
</feature>
<protein>
    <recommendedName>
        <fullName evidence="1">Transposase IS4-like domain-containing protein</fullName>
    </recommendedName>
</protein>
<dbReference type="InterPro" id="IPR002559">
    <property type="entry name" value="Transposase_11"/>
</dbReference>
<evidence type="ECO:0000313" key="2">
    <source>
        <dbReference type="EMBL" id="RLV73812.1"/>
    </source>
</evidence>
<dbReference type="Pfam" id="PF01609">
    <property type="entry name" value="DDE_Tnp_1"/>
    <property type="match status" value="1"/>
</dbReference>
<comment type="caution">
    <text evidence="2">The sequence shown here is derived from an EMBL/GenBank/DDBJ whole genome shotgun (WGS) entry which is preliminary data.</text>
</comment>
<reference evidence="2 3" key="1">
    <citation type="journal article" date="2018" name="J. Biol. Chem.">
        <title>Discovery of the actinoplanic acid pathway in Streptomyces rapamycinicus reveals a genetically conserved synergism with rapamycin.</title>
        <authorList>
            <person name="Mrak P."/>
            <person name="Krastel P."/>
            <person name="Pivk Lukancic P."/>
            <person name="Tao J."/>
            <person name="Pistorius D."/>
            <person name="Moore C.M."/>
        </authorList>
    </citation>
    <scope>NUCLEOTIDE SEQUENCE [LARGE SCALE GENOMIC DNA]</scope>
    <source>
        <strain evidence="2 3">NRRL 5491</strain>
    </source>
</reference>